<organism evidence="11 12">
    <name type="scientific">Basidiobolus ranarum</name>
    <dbReference type="NCBI Taxonomy" id="34480"/>
    <lineage>
        <taxon>Eukaryota</taxon>
        <taxon>Fungi</taxon>
        <taxon>Fungi incertae sedis</taxon>
        <taxon>Zoopagomycota</taxon>
        <taxon>Entomophthoromycotina</taxon>
        <taxon>Basidiobolomycetes</taxon>
        <taxon>Basidiobolales</taxon>
        <taxon>Basidiobolaceae</taxon>
        <taxon>Basidiobolus</taxon>
    </lineage>
</organism>
<comment type="subcellular location">
    <subcellularLocation>
        <location evidence="1">Membrane</location>
    </subcellularLocation>
</comment>
<evidence type="ECO:0000256" key="5">
    <source>
        <dbReference type="ARBA" id="ARBA00022989"/>
    </source>
</evidence>
<keyword evidence="12" id="KW-1185">Reference proteome</keyword>
<reference evidence="11 12" key="1">
    <citation type="submission" date="2023-04" db="EMBL/GenBank/DDBJ databases">
        <title>Genome of Basidiobolus ranarum AG-B5.</title>
        <authorList>
            <person name="Stajich J.E."/>
            <person name="Carter-House D."/>
            <person name="Gryganskyi A."/>
        </authorList>
    </citation>
    <scope>NUCLEOTIDE SEQUENCE [LARGE SCALE GENOMIC DNA]</scope>
    <source>
        <strain evidence="11 12">AG-B5</strain>
    </source>
</reference>
<evidence type="ECO:0000256" key="9">
    <source>
        <dbReference type="SAM" id="Phobius"/>
    </source>
</evidence>
<evidence type="ECO:0000256" key="7">
    <source>
        <dbReference type="ARBA" id="ARBA00023136"/>
    </source>
</evidence>
<evidence type="ECO:0000256" key="2">
    <source>
        <dbReference type="ARBA" id="ARBA00008655"/>
    </source>
</evidence>
<sequence length="347" mass="39676">MEKYSRWRDASTGIQPFLPPVPLRTEANPLITLHKTLKDYLLGPLIFGVRLVGILLCSLLIALFEFCLNFVPNGHLRRQFRRVLISPFSRLLLLFTGFYWISSELSSIRKGRGQGATRKKTTDTGVKSGDIIVANHTSYIDIIYLYFRYDPVFTQIYSSKSVVRPLSFWSALKECGTYPEIEPKSKVQTYTLSELCDIAKEQGRGPLVVFPEGTTSNGRALLKFTSIFDGLDIQKIRIHIVALKYVYEDYAPVYTVGSRLFHFFRLCSQYNNSLTVKRLNPADASLTDTVEASGSSNEEAASLKINSLFSQVARLRKVNLGVLDKRDFLEFYWSRTNSKYRQEQKKR</sequence>
<comment type="caution">
    <text evidence="11">The sequence shown here is derived from an EMBL/GenBank/DDBJ whole genome shotgun (WGS) entry which is preliminary data.</text>
</comment>
<evidence type="ECO:0000259" key="10">
    <source>
        <dbReference type="SMART" id="SM00563"/>
    </source>
</evidence>
<dbReference type="PANTHER" id="PTHR23063">
    <property type="entry name" value="PHOSPHOLIPID ACYLTRANSFERASE"/>
    <property type="match status" value="1"/>
</dbReference>
<dbReference type="EMBL" id="JASJQH010006955">
    <property type="protein sequence ID" value="KAK9722201.1"/>
    <property type="molecule type" value="Genomic_DNA"/>
</dbReference>
<gene>
    <name evidence="11" type="primary">vps66</name>
    <name evidence="11" type="ORF">K7432_002833</name>
</gene>
<proteinExistence type="inferred from homology"/>
<evidence type="ECO:0000256" key="6">
    <source>
        <dbReference type="ARBA" id="ARBA00023098"/>
    </source>
</evidence>
<evidence type="ECO:0000256" key="4">
    <source>
        <dbReference type="ARBA" id="ARBA00022692"/>
    </source>
</evidence>
<feature type="transmembrane region" description="Helical" evidence="9">
    <location>
        <begin position="45"/>
        <end position="71"/>
    </location>
</feature>
<evidence type="ECO:0000256" key="8">
    <source>
        <dbReference type="ARBA" id="ARBA00023315"/>
    </source>
</evidence>
<dbReference type="GO" id="GO:0016746">
    <property type="term" value="F:acyltransferase activity"/>
    <property type="evidence" value="ECO:0007669"/>
    <property type="project" value="UniProtKB-KW"/>
</dbReference>
<keyword evidence="8 11" id="KW-0012">Acyltransferase</keyword>
<evidence type="ECO:0000256" key="3">
    <source>
        <dbReference type="ARBA" id="ARBA00022679"/>
    </source>
</evidence>
<protein>
    <submittedName>
        <fullName evidence="11">Lysophosphatidic acid:oleoyl-CoA acyltransferase 1</fullName>
    </submittedName>
</protein>
<keyword evidence="6" id="KW-0443">Lipid metabolism</keyword>
<feature type="transmembrane region" description="Helical" evidence="9">
    <location>
        <begin position="83"/>
        <end position="101"/>
    </location>
</feature>
<evidence type="ECO:0000313" key="12">
    <source>
        <dbReference type="Proteomes" id="UP001479436"/>
    </source>
</evidence>
<comment type="similarity">
    <text evidence="2">Belongs to the 1-acyl-sn-glycerol-3-phosphate acyltransferase family.</text>
</comment>
<dbReference type="Proteomes" id="UP001479436">
    <property type="component" value="Unassembled WGS sequence"/>
</dbReference>
<dbReference type="SMART" id="SM00563">
    <property type="entry name" value="PlsC"/>
    <property type="match status" value="1"/>
</dbReference>
<accession>A0ABR2W765</accession>
<keyword evidence="4 9" id="KW-0812">Transmembrane</keyword>
<keyword evidence="5 9" id="KW-1133">Transmembrane helix</keyword>
<keyword evidence="7 9" id="KW-0472">Membrane</keyword>
<dbReference type="InterPro" id="IPR002123">
    <property type="entry name" value="Plipid/glycerol_acylTrfase"/>
</dbReference>
<dbReference type="PANTHER" id="PTHR23063:SF60">
    <property type="entry name" value="LYSOPHOSPHATIDIC ACID:OLEOYL-COA ACYLTRANSFERASE 1"/>
    <property type="match status" value="1"/>
</dbReference>
<dbReference type="SUPFAM" id="SSF69593">
    <property type="entry name" value="Glycerol-3-phosphate (1)-acyltransferase"/>
    <property type="match status" value="1"/>
</dbReference>
<evidence type="ECO:0000256" key="1">
    <source>
        <dbReference type="ARBA" id="ARBA00004370"/>
    </source>
</evidence>
<feature type="domain" description="Phospholipid/glycerol acyltransferase" evidence="10">
    <location>
        <begin position="130"/>
        <end position="246"/>
    </location>
</feature>
<dbReference type="Pfam" id="PF01553">
    <property type="entry name" value="Acyltransferase"/>
    <property type="match status" value="1"/>
</dbReference>
<evidence type="ECO:0000313" key="11">
    <source>
        <dbReference type="EMBL" id="KAK9722201.1"/>
    </source>
</evidence>
<name>A0ABR2W765_9FUNG</name>
<keyword evidence="3" id="KW-0808">Transferase</keyword>